<dbReference type="Pfam" id="PF15136">
    <property type="entry name" value="UPF0449"/>
    <property type="match status" value="1"/>
</dbReference>
<feature type="compositionally biased region" description="Basic and acidic residues" evidence="2">
    <location>
        <begin position="104"/>
        <end position="118"/>
    </location>
</feature>
<evidence type="ECO:0000313" key="4">
    <source>
        <dbReference type="Proteomes" id="UP001066276"/>
    </source>
</evidence>
<name>A0AAV7L7S0_PLEWA</name>
<proteinExistence type="inferred from homology"/>
<reference evidence="3" key="1">
    <citation type="journal article" date="2022" name="bioRxiv">
        <title>Sequencing and chromosome-scale assembly of the giantPleurodeles waltlgenome.</title>
        <authorList>
            <person name="Brown T."/>
            <person name="Elewa A."/>
            <person name="Iarovenko S."/>
            <person name="Subramanian E."/>
            <person name="Araus A.J."/>
            <person name="Petzold A."/>
            <person name="Susuki M."/>
            <person name="Suzuki K.-i.T."/>
            <person name="Hayashi T."/>
            <person name="Toyoda A."/>
            <person name="Oliveira C."/>
            <person name="Osipova E."/>
            <person name="Leigh N.D."/>
            <person name="Simon A."/>
            <person name="Yun M.H."/>
        </authorList>
    </citation>
    <scope>NUCLEOTIDE SEQUENCE</scope>
    <source>
        <strain evidence="3">20211129_DDA</strain>
        <tissue evidence="3">Liver</tissue>
    </source>
</reference>
<comment type="caution">
    <text evidence="3">The sequence shown here is derived from an EMBL/GenBank/DDBJ whole genome shotgun (WGS) entry which is preliminary data.</text>
</comment>
<keyword evidence="4" id="KW-1185">Reference proteome</keyword>
<comment type="similarity">
    <text evidence="1">Belongs to the UPF0449 family.</text>
</comment>
<protein>
    <submittedName>
        <fullName evidence="3">Uncharacterized protein</fullName>
    </submittedName>
</protein>
<evidence type="ECO:0000256" key="2">
    <source>
        <dbReference type="SAM" id="MobiDB-lite"/>
    </source>
</evidence>
<dbReference type="Proteomes" id="UP001066276">
    <property type="component" value="Chromosome 12"/>
</dbReference>
<dbReference type="EMBL" id="JANPWB010000016">
    <property type="protein sequence ID" value="KAJ1086485.1"/>
    <property type="molecule type" value="Genomic_DNA"/>
</dbReference>
<feature type="region of interest" description="Disordered" evidence="2">
    <location>
        <begin position="86"/>
        <end position="121"/>
    </location>
</feature>
<gene>
    <name evidence="3" type="ORF">NDU88_006601</name>
</gene>
<dbReference type="PANTHER" id="PTHR34766">
    <property type="entry name" value="UPF0449 PROTEIN C19ORF25"/>
    <property type="match status" value="1"/>
</dbReference>
<dbReference type="PANTHER" id="PTHR34766:SF1">
    <property type="entry name" value="UPF0449 PROTEIN C19ORF25"/>
    <property type="match status" value="1"/>
</dbReference>
<dbReference type="InterPro" id="IPR028227">
    <property type="entry name" value="UPF0449"/>
</dbReference>
<dbReference type="AlphaFoldDB" id="A0AAV7L7S0"/>
<evidence type="ECO:0000313" key="3">
    <source>
        <dbReference type="EMBL" id="KAJ1086485.1"/>
    </source>
</evidence>
<feature type="compositionally biased region" description="Polar residues" evidence="2">
    <location>
        <begin position="89"/>
        <end position="98"/>
    </location>
</feature>
<evidence type="ECO:0000256" key="1">
    <source>
        <dbReference type="ARBA" id="ARBA00006137"/>
    </source>
</evidence>
<organism evidence="3 4">
    <name type="scientific">Pleurodeles waltl</name>
    <name type="common">Iberian ribbed newt</name>
    <dbReference type="NCBI Taxonomy" id="8319"/>
    <lineage>
        <taxon>Eukaryota</taxon>
        <taxon>Metazoa</taxon>
        <taxon>Chordata</taxon>
        <taxon>Craniata</taxon>
        <taxon>Vertebrata</taxon>
        <taxon>Euteleostomi</taxon>
        <taxon>Amphibia</taxon>
        <taxon>Batrachia</taxon>
        <taxon>Caudata</taxon>
        <taxon>Salamandroidea</taxon>
        <taxon>Salamandridae</taxon>
        <taxon>Pleurodelinae</taxon>
        <taxon>Pleurodeles</taxon>
    </lineage>
</organism>
<accession>A0AAV7L7S0</accession>
<sequence length="166" mass="17884">MTGRGSRGVSLLLLPNETEAAAQVTAPKTEPRSAAAGVSVGHLCHDPGMTSKAKKRVVLPTRPEPPTFEQILEDIHGALPSDPVFLSLEETTNGSPGSVQPAAHGHEEESGAENDREQQYQQSRSFVLMNQRLTEIQGALTAKCEQLKQAGESLECKMSEIKERAL</sequence>